<organism evidence="2 3">
    <name type="scientific">Thiohalophilus thiocyanatoxydans</name>
    <dbReference type="NCBI Taxonomy" id="381308"/>
    <lineage>
        <taxon>Bacteria</taxon>
        <taxon>Pseudomonadati</taxon>
        <taxon>Pseudomonadota</taxon>
        <taxon>Gammaproteobacteria</taxon>
        <taxon>Thiohalomonadales</taxon>
        <taxon>Thiohalophilaceae</taxon>
        <taxon>Thiohalophilus</taxon>
    </lineage>
</organism>
<comment type="caution">
    <text evidence="2">The sequence shown here is derived from an EMBL/GenBank/DDBJ whole genome shotgun (WGS) entry which is preliminary data.</text>
</comment>
<dbReference type="InterPro" id="IPR052892">
    <property type="entry name" value="NA-targeting_endonuclease"/>
</dbReference>
<proteinExistence type="predicted"/>
<name>A0A4R8IM31_9GAMM</name>
<dbReference type="SMART" id="SM00507">
    <property type="entry name" value="HNHc"/>
    <property type="match status" value="1"/>
</dbReference>
<protein>
    <submittedName>
        <fullName evidence="2">5-methylcytosine-specific restriction endonuclease McrA</fullName>
    </submittedName>
</protein>
<reference evidence="2 3" key="1">
    <citation type="submission" date="2019-03" db="EMBL/GenBank/DDBJ databases">
        <title>Genomic Encyclopedia of Type Strains, Phase IV (KMG-IV): sequencing the most valuable type-strain genomes for metagenomic binning, comparative biology and taxonomic classification.</title>
        <authorList>
            <person name="Goeker M."/>
        </authorList>
    </citation>
    <scope>NUCLEOTIDE SEQUENCE [LARGE SCALE GENOMIC DNA]</scope>
    <source>
        <strain evidence="2 3">DSM 16326</strain>
    </source>
</reference>
<keyword evidence="2" id="KW-0378">Hydrolase</keyword>
<evidence type="ECO:0000313" key="2">
    <source>
        <dbReference type="EMBL" id="TDY00130.1"/>
    </source>
</evidence>
<dbReference type="CDD" id="cd00085">
    <property type="entry name" value="HNHc"/>
    <property type="match status" value="1"/>
</dbReference>
<feature type="domain" description="HNH nuclease" evidence="1">
    <location>
        <begin position="82"/>
        <end position="135"/>
    </location>
</feature>
<dbReference type="RefSeq" id="WP_134084623.1">
    <property type="nucleotide sequence ID" value="NZ_SOQX01000006.1"/>
</dbReference>
<dbReference type="AlphaFoldDB" id="A0A4R8IM31"/>
<keyword evidence="2" id="KW-0255">Endonuclease</keyword>
<dbReference type="PANTHER" id="PTHR33877">
    <property type="entry name" value="SLL1193 PROTEIN"/>
    <property type="match status" value="1"/>
</dbReference>
<dbReference type="GO" id="GO:0004519">
    <property type="term" value="F:endonuclease activity"/>
    <property type="evidence" value="ECO:0007669"/>
    <property type="project" value="UniProtKB-KW"/>
</dbReference>
<dbReference type="InterPro" id="IPR029471">
    <property type="entry name" value="HNH_5"/>
</dbReference>
<keyword evidence="2" id="KW-0540">Nuclease</keyword>
<sequence>MSSLPLILRLDINGQPVNWIPWQEAACIYSRDRVAWTAGDHMFQLHGGHSRLTGEQSLLEINSIIAVKGENRITRRHSTPPLSNRELFRRDRHTCLYCGHEFRDPLLTRDHVKPLSRGGRDHWRNVVTACKRCNARKGSRSPEQANMPLLAIPYVPNLAEYLVLRNRRILADQMEFLRVQFKQMARDWM</sequence>
<evidence type="ECO:0000313" key="3">
    <source>
        <dbReference type="Proteomes" id="UP000294914"/>
    </source>
</evidence>
<evidence type="ECO:0000259" key="1">
    <source>
        <dbReference type="SMART" id="SM00507"/>
    </source>
</evidence>
<dbReference type="Pfam" id="PF14279">
    <property type="entry name" value="HNH_5"/>
    <property type="match status" value="1"/>
</dbReference>
<dbReference type="InterPro" id="IPR003615">
    <property type="entry name" value="HNH_nuc"/>
</dbReference>
<dbReference type="PANTHER" id="PTHR33877:SF2">
    <property type="entry name" value="OS07G0170200 PROTEIN"/>
    <property type="match status" value="1"/>
</dbReference>
<keyword evidence="3" id="KW-1185">Reference proteome</keyword>
<dbReference type="EMBL" id="SOQX01000006">
    <property type="protein sequence ID" value="TDY00130.1"/>
    <property type="molecule type" value="Genomic_DNA"/>
</dbReference>
<dbReference type="Gene3D" id="1.10.30.50">
    <property type="match status" value="1"/>
</dbReference>
<dbReference type="OrthoDB" id="9802901at2"/>
<gene>
    <name evidence="2" type="ORF">EDC23_2302</name>
</gene>
<dbReference type="Proteomes" id="UP000294914">
    <property type="component" value="Unassembled WGS sequence"/>
</dbReference>
<accession>A0A4R8IM31</accession>